<organism evidence="4 5">
    <name type="scientific">Fontibacillus panacisegetis</name>
    <dbReference type="NCBI Taxonomy" id="670482"/>
    <lineage>
        <taxon>Bacteria</taxon>
        <taxon>Bacillati</taxon>
        <taxon>Bacillota</taxon>
        <taxon>Bacilli</taxon>
        <taxon>Bacillales</taxon>
        <taxon>Paenibacillaceae</taxon>
        <taxon>Fontibacillus</taxon>
    </lineage>
</organism>
<sequence length="322" mass="36919">MIEDRADWYDIESLHPKHHLLADNLNSLYRTRSCVSKRLQIPEQFGQGFWKRFKVNSVIDIAVCEMSFHEDIEMSCLEQNDSIKWGYSLGAPIEWEVRSMNRAYQLNYGEMSVFGHQPADCVGAYRAGTPYCGITVKIDRKYLEGMLFYHTQPKGNEPYFTHIAPPSIHRIFREMLDCNYEDNIKRIYLEGKVLELAAVYLHELMHMSPISAGLSRTDIESLLKAKEILDHDLVGAPGIQELSKKVCLNEFKLKKGFKQLFGLPIHAYVIDCRLEVAYKLLESGSSTVTMAAAMAGFSNPSYFAEKFRQKYGAIPSRFFGRT</sequence>
<protein>
    <submittedName>
        <fullName evidence="4">AraC-type DNA-binding protein</fullName>
    </submittedName>
</protein>
<keyword evidence="4" id="KW-0238">DNA-binding</keyword>
<dbReference type="Gene3D" id="1.10.10.60">
    <property type="entry name" value="Homeodomain-like"/>
    <property type="match status" value="1"/>
</dbReference>
<dbReference type="PANTHER" id="PTHR47893:SF1">
    <property type="entry name" value="REGULATORY PROTEIN PCHR"/>
    <property type="match status" value="1"/>
</dbReference>
<dbReference type="RefSeq" id="WP_091234294.1">
    <property type="nucleotide sequence ID" value="NZ_FNBG01000026.1"/>
</dbReference>
<proteinExistence type="predicted"/>
<dbReference type="GO" id="GO:0003700">
    <property type="term" value="F:DNA-binding transcription factor activity"/>
    <property type="evidence" value="ECO:0007669"/>
    <property type="project" value="InterPro"/>
</dbReference>
<dbReference type="AlphaFoldDB" id="A0A1G7RK31"/>
<dbReference type="InterPro" id="IPR053142">
    <property type="entry name" value="PchR_regulatory_protein"/>
</dbReference>
<evidence type="ECO:0000313" key="4">
    <source>
        <dbReference type="EMBL" id="SDG11063.1"/>
    </source>
</evidence>
<dbReference type="InterPro" id="IPR009057">
    <property type="entry name" value="Homeodomain-like_sf"/>
</dbReference>
<gene>
    <name evidence="4" type="ORF">SAMN04488542_12639</name>
</gene>
<keyword evidence="1" id="KW-0805">Transcription regulation</keyword>
<dbReference type="PROSITE" id="PS01124">
    <property type="entry name" value="HTH_ARAC_FAMILY_2"/>
    <property type="match status" value="1"/>
</dbReference>
<evidence type="ECO:0000259" key="3">
    <source>
        <dbReference type="PROSITE" id="PS01124"/>
    </source>
</evidence>
<dbReference type="SMART" id="SM00342">
    <property type="entry name" value="HTH_ARAC"/>
    <property type="match status" value="1"/>
</dbReference>
<dbReference type="GO" id="GO:0043565">
    <property type="term" value="F:sequence-specific DNA binding"/>
    <property type="evidence" value="ECO:0007669"/>
    <property type="project" value="InterPro"/>
</dbReference>
<dbReference type="OrthoDB" id="9782503at2"/>
<accession>A0A1G7RK31</accession>
<name>A0A1G7RK31_9BACL</name>
<dbReference type="Proteomes" id="UP000198972">
    <property type="component" value="Unassembled WGS sequence"/>
</dbReference>
<reference evidence="4 5" key="1">
    <citation type="submission" date="2016-10" db="EMBL/GenBank/DDBJ databases">
        <authorList>
            <person name="de Groot N.N."/>
        </authorList>
    </citation>
    <scope>NUCLEOTIDE SEQUENCE [LARGE SCALE GENOMIC DNA]</scope>
    <source>
        <strain evidence="4 5">DSM 28129</strain>
    </source>
</reference>
<evidence type="ECO:0000313" key="5">
    <source>
        <dbReference type="Proteomes" id="UP000198972"/>
    </source>
</evidence>
<dbReference type="STRING" id="670482.SAMN04488542_12639"/>
<dbReference type="InterPro" id="IPR018060">
    <property type="entry name" value="HTH_AraC"/>
</dbReference>
<keyword evidence="2" id="KW-0804">Transcription</keyword>
<dbReference type="SUPFAM" id="SSF46689">
    <property type="entry name" value="Homeodomain-like"/>
    <property type="match status" value="1"/>
</dbReference>
<dbReference type="Pfam" id="PF12833">
    <property type="entry name" value="HTH_18"/>
    <property type="match status" value="1"/>
</dbReference>
<dbReference type="EMBL" id="FNBG01000026">
    <property type="protein sequence ID" value="SDG11063.1"/>
    <property type="molecule type" value="Genomic_DNA"/>
</dbReference>
<keyword evidence="5" id="KW-1185">Reference proteome</keyword>
<feature type="domain" description="HTH araC/xylS-type" evidence="3">
    <location>
        <begin position="223"/>
        <end position="321"/>
    </location>
</feature>
<evidence type="ECO:0000256" key="1">
    <source>
        <dbReference type="ARBA" id="ARBA00023015"/>
    </source>
</evidence>
<dbReference type="PANTHER" id="PTHR47893">
    <property type="entry name" value="REGULATORY PROTEIN PCHR"/>
    <property type="match status" value="1"/>
</dbReference>
<evidence type="ECO:0000256" key="2">
    <source>
        <dbReference type="ARBA" id="ARBA00023163"/>
    </source>
</evidence>